<evidence type="ECO:0000256" key="20">
    <source>
        <dbReference type="ARBA" id="ARBA00023242"/>
    </source>
</evidence>
<dbReference type="Pfam" id="PF00271">
    <property type="entry name" value="Helicase_C"/>
    <property type="match status" value="1"/>
</dbReference>
<dbReference type="SUPFAM" id="SSF52540">
    <property type="entry name" value="P-loop containing nucleoside triphosphate hydrolases"/>
    <property type="match status" value="1"/>
</dbReference>
<keyword evidence="6" id="KW-0723">Serine/threonine-protein kinase</keyword>
<keyword evidence="18" id="KW-0675">Receptor</keyword>
<dbReference type="InterPro" id="IPR008271">
    <property type="entry name" value="Ser/Thr_kinase_AS"/>
</dbReference>
<evidence type="ECO:0000256" key="24">
    <source>
        <dbReference type="PROSITE-ProRule" id="PRU00552"/>
    </source>
</evidence>
<keyword evidence="8 27" id="KW-0812">Transmembrane</keyword>
<dbReference type="CDD" id="cd14066">
    <property type="entry name" value="STKc_IRAK"/>
    <property type="match status" value="1"/>
</dbReference>
<comment type="subunit">
    <text evidence="23">Interacts with ALY2 and MOS11.</text>
</comment>
<evidence type="ECO:0000256" key="7">
    <source>
        <dbReference type="ARBA" id="ARBA00022679"/>
    </source>
</evidence>
<evidence type="ECO:0000256" key="13">
    <source>
        <dbReference type="ARBA" id="ARBA00022801"/>
    </source>
</evidence>
<evidence type="ECO:0000256" key="8">
    <source>
        <dbReference type="ARBA" id="ARBA00022692"/>
    </source>
</evidence>
<dbReference type="FunFam" id="1.10.510.10:FF:001026">
    <property type="entry name" value="probable L-type lectin-domain containing receptor kinase S.5"/>
    <property type="match status" value="1"/>
</dbReference>
<keyword evidence="7" id="KW-0808">Transferase</keyword>
<dbReference type="PROSITE" id="PS51194">
    <property type="entry name" value="HELICASE_CTER"/>
    <property type="match status" value="1"/>
</dbReference>
<dbReference type="PROSITE" id="PS00108">
    <property type="entry name" value="PROTEIN_KINASE_ST"/>
    <property type="match status" value="1"/>
</dbReference>
<dbReference type="InterPro" id="IPR001650">
    <property type="entry name" value="Helicase_C-like"/>
</dbReference>
<dbReference type="InterPro" id="IPR014014">
    <property type="entry name" value="RNA_helicase_DEAD_Q_motif"/>
</dbReference>
<feature type="compositionally biased region" description="Acidic residues" evidence="26">
    <location>
        <begin position="9"/>
        <end position="23"/>
    </location>
</feature>
<feature type="region of interest" description="Disordered" evidence="26">
    <location>
        <begin position="995"/>
        <end position="1022"/>
    </location>
</feature>
<dbReference type="PROSITE" id="PS51192">
    <property type="entry name" value="HELICASE_ATP_BIND_1"/>
    <property type="match status" value="1"/>
</dbReference>
<keyword evidence="14 32" id="KW-0347">Helicase</keyword>
<feature type="binding site" evidence="25">
    <location>
        <position position="740"/>
    </location>
    <ligand>
        <name>ATP</name>
        <dbReference type="ChEBI" id="CHEBI:30616"/>
    </ligand>
</feature>
<feature type="compositionally biased region" description="Low complexity" evidence="26">
    <location>
        <begin position="995"/>
        <end position="1005"/>
    </location>
</feature>
<evidence type="ECO:0000259" key="30">
    <source>
        <dbReference type="PROSITE" id="PS51194"/>
    </source>
</evidence>
<dbReference type="PROSITE" id="PS00307">
    <property type="entry name" value="LECTIN_LEGUME_BETA"/>
    <property type="match status" value="1"/>
</dbReference>
<evidence type="ECO:0000256" key="12">
    <source>
        <dbReference type="ARBA" id="ARBA00022777"/>
    </source>
</evidence>
<comment type="caution">
    <text evidence="32">The sequence shown here is derived from an EMBL/GenBank/DDBJ whole genome shotgun (WGS) entry which is preliminary data.</text>
</comment>
<dbReference type="PROSITE" id="PS51195">
    <property type="entry name" value="Q_MOTIF"/>
    <property type="match status" value="1"/>
</dbReference>
<feature type="domain" description="DEAD-box RNA helicase Q" evidence="31">
    <location>
        <begin position="47"/>
        <end position="75"/>
    </location>
</feature>
<feature type="short sequence motif" description="Q motif" evidence="24">
    <location>
        <begin position="47"/>
        <end position="75"/>
    </location>
</feature>
<dbReference type="AlphaFoldDB" id="A0AAW2L1H9"/>
<dbReference type="InterPro" id="IPR001220">
    <property type="entry name" value="Legume_lectin_dom"/>
</dbReference>
<evidence type="ECO:0000256" key="11">
    <source>
        <dbReference type="ARBA" id="ARBA00022741"/>
    </source>
</evidence>
<dbReference type="InterPro" id="IPR019825">
    <property type="entry name" value="Lectin_legB_Mn/Ca_BS"/>
</dbReference>
<dbReference type="EMBL" id="JACGWJ010000026">
    <property type="protein sequence ID" value="KAL0311783.1"/>
    <property type="molecule type" value="Genomic_DNA"/>
</dbReference>
<dbReference type="InterPro" id="IPR027417">
    <property type="entry name" value="P-loop_NTPase"/>
</dbReference>
<evidence type="ECO:0000256" key="18">
    <source>
        <dbReference type="ARBA" id="ARBA00023170"/>
    </source>
</evidence>
<evidence type="ECO:0000256" key="25">
    <source>
        <dbReference type="PROSITE-ProRule" id="PRU10141"/>
    </source>
</evidence>
<evidence type="ECO:0000259" key="28">
    <source>
        <dbReference type="PROSITE" id="PS50011"/>
    </source>
</evidence>
<keyword evidence="10" id="KW-0430">Lectin</keyword>
<dbReference type="SMART" id="SM00487">
    <property type="entry name" value="DEXDc"/>
    <property type="match status" value="1"/>
</dbReference>
<feature type="domain" description="Helicase C-terminal" evidence="30">
    <location>
        <begin position="279"/>
        <end position="424"/>
    </location>
</feature>
<dbReference type="InterPro" id="IPR013320">
    <property type="entry name" value="ConA-like_dom_sf"/>
</dbReference>
<reference evidence="32" key="1">
    <citation type="submission" date="2020-06" db="EMBL/GenBank/DDBJ databases">
        <authorList>
            <person name="Li T."/>
            <person name="Hu X."/>
            <person name="Zhang T."/>
            <person name="Song X."/>
            <person name="Zhang H."/>
            <person name="Dai N."/>
            <person name="Sheng W."/>
            <person name="Hou X."/>
            <person name="Wei L."/>
        </authorList>
    </citation>
    <scope>NUCLEOTIDE SEQUENCE</scope>
    <source>
        <strain evidence="32">G02</strain>
        <tissue evidence="32">Leaf</tissue>
    </source>
</reference>
<reference evidence="32" key="2">
    <citation type="journal article" date="2024" name="Plant">
        <title>Genomic evolution and insights into agronomic trait innovations of Sesamum species.</title>
        <authorList>
            <person name="Miao H."/>
            <person name="Wang L."/>
            <person name="Qu L."/>
            <person name="Liu H."/>
            <person name="Sun Y."/>
            <person name="Le M."/>
            <person name="Wang Q."/>
            <person name="Wei S."/>
            <person name="Zheng Y."/>
            <person name="Lin W."/>
            <person name="Duan Y."/>
            <person name="Cao H."/>
            <person name="Xiong S."/>
            <person name="Wang X."/>
            <person name="Wei L."/>
            <person name="Li C."/>
            <person name="Ma Q."/>
            <person name="Ju M."/>
            <person name="Zhao R."/>
            <person name="Li G."/>
            <person name="Mu C."/>
            <person name="Tian Q."/>
            <person name="Mei H."/>
            <person name="Zhang T."/>
            <person name="Gao T."/>
            <person name="Zhang H."/>
        </authorList>
    </citation>
    <scope>NUCLEOTIDE SEQUENCE</scope>
    <source>
        <strain evidence="32">G02</strain>
    </source>
</reference>
<keyword evidence="16 27" id="KW-1133">Transmembrane helix</keyword>
<dbReference type="FunFam" id="3.30.200.20:FF:000178">
    <property type="entry name" value="serine/threonine-protein kinase PBS1-like"/>
    <property type="match status" value="1"/>
</dbReference>
<evidence type="ECO:0000256" key="22">
    <source>
        <dbReference type="ARBA" id="ARBA00059197"/>
    </source>
</evidence>
<evidence type="ECO:0000256" key="6">
    <source>
        <dbReference type="ARBA" id="ARBA00022527"/>
    </source>
</evidence>
<dbReference type="FunFam" id="3.40.50.300:FF:000168">
    <property type="entry name" value="DEAD-box ATP-dependent RNA helicase 56-like"/>
    <property type="match status" value="1"/>
</dbReference>
<evidence type="ECO:0000256" key="5">
    <source>
        <dbReference type="ARBA" id="ARBA00022475"/>
    </source>
</evidence>
<dbReference type="InterPro" id="IPR011009">
    <property type="entry name" value="Kinase-like_dom_sf"/>
</dbReference>
<dbReference type="SUPFAM" id="SSF49899">
    <property type="entry name" value="Concanavalin A-like lectins/glucanases"/>
    <property type="match status" value="1"/>
</dbReference>
<dbReference type="PROSITE" id="PS00107">
    <property type="entry name" value="PROTEIN_KINASE_ATP"/>
    <property type="match status" value="1"/>
</dbReference>
<dbReference type="Pfam" id="PF00139">
    <property type="entry name" value="Lectin_legB"/>
    <property type="match status" value="1"/>
</dbReference>
<organism evidence="32">
    <name type="scientific">Sesamum radiatum</name>
    <name type="common">Black benniseed</name>
    <dbReference type="NCBI Taxonomy" id="300843"/>
    <lineage>
        <taxon>Eukaryota</taxon>
        <taxon>Viridiplantae</taxon>
        <taxon>Streptophyta</taxon>
        <taxon>Embryophyta</taxon>
        <taxon>Tracheophyta</taxon>
        <taxon>Spermatophyta</taxon>
        <taxon>Magnoliopsida</taxon>
        <taxon>eudicotyledons</taxon>
        <taxon>Gunneridae</taxon>
        <taxon>Pentapetalae</taxon>
        <taxon>asterids</taxon>
        <taxon>lamiids</taxon>
        <taxon>Lamiales</taxon>
        <taxon>Pedaliaceae</taxon>
        <taxon>Sesamum</taxon>
    </lineage>
</organism>
<dbReference type="SUPFAM" id="SSF56112">
    <property type="entry name" value="Protein kinase-like (PK-like)"/>
    <property type="match status" value="1"/>
</dbReference>
<dbReference type="CDD" id="cd06899">
    <property type="entry name" value="lectin_legume_LecRK_Arcelin_ConA"/>
    <property type="match status" value="1"/>
</dbReference>
<keyword evidence="12" id="KW-0418">Kinase</keyword>
<comment type="similarity">
    <text evidence="21">Belongs to the DEAD box helicase family. DECD subfamily.</text>
</comment>
<dbReference type="GO" id="GO:0005524">
    <property type="term" value="F:ATP binding"/>
    <property type="evidence" value="ECO:0007669"/>
    <property type="project" value="UniProtKB-UniRule"/>
</dbReference>
<dbReference type="GO" id="GO:0016787">
    <property type="term" value="F:hydrolase activity"/>
    <property type="evidence" value="ECO:0007669"/>
    <property type="project" value="UniProtKB-KW"/>
</dbReference>
<evidence type="ECO:0000256" key="4">
    <source>
        <dbReference type="ARBA" id="ARBA00010217"/>
    </source>
</evidence>
<proteinExistence type="inferred from homology"/>
<keyword evidence="5" id="KW-1003">Cell membrane</keyword>
<dbReference type="InterPro" id="IPR017441">
    <property type="entry name" value="Protein_kinase_ATP_BS"/>
</dbReference>
<evidence type="ECO:0000259" key="31">
    <source>
        <dbReference type="PROSITE" id="PS51195"/>
    </source>
</evidence>
<dbReference type="SMART" id="SM00490">
    <property type="entry name" value="HELICc"/>
    <property type="match status" value="1"/>
</dbReference>
<dbReference type="CDD" id="cd17950">
    <property type="entry name" value="DEADc_DDX39"/>
    <property type="match status" value="1"/>
</dbReference>
<evidence type="ECO:0000256" key="14">
    <source>
        <dbReference type="ARBA" id="ARBA00022806"/>
    </source>
</evidence>
<keyword evidence="11 25" id="KW-0547">Nucleotide-binding</keyword>
<dbReference type="Gene3D" id="2.60.120.200">
    <property type="match status" value="1"/>
</dbReference>
<dbReference type="GO" id="GO:0005634">
    <property type="term" value="C:nucleus"/>
    <property type="evidence" value="ECO:0007669"/>
    <property type="project" value="UniProtKB-SubCell"/>
</dbReference>
<evidence type="ECO:0000256" key="17">
    <source>
        <dbReference type="ARBA" id="ARBA00023136"/>
    </source>
</evidence>
<name>A0AAW2L1H9_SESRA</name>
<evidence type="ECO:0000256" key="26">
    <source>
        <dbReference type="SAM" id="MobiDB-lite"/>
    </source>
</evidence>
<keyword evidence="13" id="KW-0378">Hydrolase</keyword>
<evidence type="ECO:0000256" key="16">
    <source>
        <dbReference type="ARBA" id="ARBA00022989"/>
    </source>
</evidence>
<dbReference type="PROSITE" id="PS50011">
    <property type="entry name" value="PROTEIN_KINASE_DOM"/>
    <property type="match status" value="1"/>
</dbReference>
<dbReference type="InterPro" id="IPR014001">
    <property type="entry name" value="Helicase_ATP-bd"/>
</dbReference>
<evidence type="ECO:0000256" key="21">
    <source>
        <dbReference type="ARBA" id="ARBA00038213"/>
    </source>
</evidence>
<feature type="domain" description="Helicase ATP-binding" evidence="29">
    <location>
        <begin position="78"/>
        <end position="251"/>
    </location>
</feature>
<evidence type="ECO:0000259" key="29">
    <source>
        <dbReference type="PROSITE" id="PS51192"/>
    </source>
</evidence>
<dbReference type="GO" id="GO:0003724">
    <property type="term" value="F:RNA helicase activity"/>
    <property type="evidence" value="ECO:0007669"/>
    <property type="project" value="InterPro"/>
</dbReference>
<dbReference type="SMART" id="SM00220">
    <property type="entry name" value="S_TKc"/>
    <property type="match status" value="1"/>
</dbReference>
<protein>
    <submittedName>
        <fullName evidence="32">DEAD-box ATP-dependent RNA helicase 15</fullName>
    </submittedName>
</protein>
<evidence type="ECO:0000256" key="27">
    <source>
        <dbReference type="SAM" id="Phobius"/>
    </source>
</evidence>
<dbReference type="GO" id="GO:0030246">
    <property type="term" value="F:carbohydrate binding"/>
    <property type="evidence" value="ECO:0007669"/>
    <property type="project" value="UniProtKB-KW"/>
</dbReference>
<dbReference type="InterPro" id="IPR000719">
    <property type="entry name" value="Prot_kinase_dom"/>
</dbReference>
<dbReference type="CDD" id="cd18787">
    <property type="entry name" value="SF2_C_DEAD"/>
    <property type="match status" value="1"/>
</dbReference>
<dbReference type="GO" id="GO:0004674">
    <property type="term" value="F:protein serine/threonine kinase activity"/>
    <property type="evidence" value="ECO:0007669"/>
    <property type="project" value="UniProtKB-KW"/>
</dbReference>
<keyword evidence="19" id="KW-0325">Glycoprotein</keyword>
<comment type="similarity">
    <text evidence="3">In the N-terminal section; belongs to the leguminous lectin family.</text>
</comment>
<evidence type="ECO:0000256" key="19">
    <source>
        <dbReference type="ARBA" id="ARBA00023180"/>
    </source>
</evidence>
<dbReference type="PANTHER" id="PTHR27007">
    <property type="match status" value="1"/>
</dbReference>
<comment type="similarity">
    <text evidence="4">In the C-terminal section; belongs to the protein kinase superfamily. Ser/Thr protein kinase family.</text>
</comment>
<evidence type="ECO:0000313" key="32">
    <source>
        <dbReference type="EMBL" id="KAL0311783.1"/>
    </source>
</evidence>
<gene>
    <name evidence="32" type="ORF">Sradi_5577600</name>
</gene>
<keyword evidence="9" id="KW-0732">Signal</keyword>
<keyword evidence="15 25" id="KW-0067">ATP-binding</keyword>
<accession>A0AAW2L1H9</accession>
<dbReference type="FunFam" id="3.40.50.300:FF:000111">
    <property type="entry name" value="DEAD-box ATP-dependent RNA helicase"/>
    <property type="match status" value="1"/>
</dbReference>
<evidence type="ECO:0000256" key="1">
    <source>
        <dbReference type="ARBA" id="ARBA00004123"/>
    </source>
</evidence>
<evidence type="ECO:0000256" key="2">
    <source>
        <dbReference type="ARBA" id="ARBA00004251"/>
    </source>
</evidence>
<keyword evidence="17 27" id="KW-0472">Membrane</keyword>
<evidence type="ECO:0000256" key="15">
    <source>
        <dbReference type="ARBA" id="ARBA00022840"/>
    </source>
</evidence>
<dbReference type="GO" id="GO:0005886">
    <property type="term" value="C:plasma membrane"/>
    <property type="evidence" value="ECO:0007669"/>
    <property type="project" value="UniProtKB-SubCell"/>
</dbReference>
<dbReference type="Pfam" id="PF00069">
    <property type="entry name" value="Pkinase"/>
    <property type="match status" value="1"/>
</dbReference>
<dbReference type="Gene3D" id="1.10.510.10">
    <property type="entry name" value="Transferase(Phosphotransferase) domain 1"/>
    <property type="match status" value="1"/>
</dbReference>
<dbReference type="Gene3D" id="3.40.50.300">
    <property type="entry name" value="P-loop containing nucleotide triphosphate hydrolases"/>
    <property type="match status" value="2"/>
</dbReference>
<feature type="region of interest" description="Disordered" evidence="26">
    <location>
        <begin position="1"/>
        <end position="27"/>
    </location>
</feature>
<keyword evidence="20" id="KW-0539">Nucleus</keyword>
<evidence type="ECO:0000256" key="23">
    <source>
        <dbReference type="ARBA" id="ARBA00065936"/>
    </source>
</evidence>
<evidence type="ECO:0000256" key="10">
    <source>
        <dbReference type="ARBA" id="ARBA00022734"/>
    </source>
</evidence>
<dbReference type="GO" id="GO:0003676">
    <property type="term" value="F:nucleic acid binding"/>
    <property type="evidence" value="ECO:0007669"/>
    <property type="project" value="InterPro"/>
</dbReference>
<dbReference type="Gene3D" id="3.30.200.20">
    <property type="entry name" value="Phosphorylase Kinase, domain 1"/>
    <property type="match status" value="1"/>
</dbReference>
<dbReference type="InterPro" id="IPR050528">
    <property type="entry name" value="L-type_Lectin-RKs"/>
</dbReference>
<sequence>MGETKDNDAYEEELLDYEEEDEKAPDSVGAKVNGEAVKKGYVGIHSSGFRDFLLKPELLRAIVDSGFEHPSEVQHECIPQAILGMDVICQAKSGMGKTAVFVLSTLQQIEPVTGQVAALVLCHTRELAYQICHEFERFSTYLPEIKVAVFYGGVNIKIHKDLLKNECPHIVVGTPGRILALARDKDLSLRNVRHFILDECDKMLESLDMRRDVQEIFKMTPHDKQVMMFSATLSKEIRPVCKKFMQDPMEIYVDDEAKLTLHGLVQHYIKLTELEKNRKLNDLLDALDFNQVVIFVKSVNRAAELNKLLVECNFPSICIHSGMSQEERLTRYKGFKEGHKRILVATDLVGRGIDIERVNIVINYDMPDSADTYLHRVGRAGRFGTKGLAITFVSSASDSDVLNQVQERFEVDIKELPEQIDTSTYSNGSLSITPDQPKETSEVGRVLFRYPMPIWPASFSTSFTIRITSNSTVSGDGMAFIIAQDNKPSPPESYGSFIGIMDPSTEGGLLKQLAVELDTYKNPREVDNNHIAIDSTSVDYPVAVRSLSDIGINLKSGRNIKVKIEYDGRGKILHIYVAYAGECMVDFLSHKIIMQDTVPQQAYVGFTGSTGHFWEVHQVLDWNFTLYELPKESLSQGVKQNQSRTVLQVVVPTVVVSLVVVLLLLAVAHRRRKVRLEGRYDIEMLTKNAANAPKLFTYKQLSRATRNFSKENLLGTGGFGSVYKGVLSNSEFPTTIAVKKINATSTQGEKEYLAEICTIGRLRHKNLVQLQGWCHDREQLLLVYEYMPNGSLDQYIGKNFLDWKTRYKILSGLASVLLYLHEECDNPVVHRDVKPNNVMLDSDYNAHLGDFGLARLLQNNAFVTTMVAGTIGYLAPEVSFTGRATPESDVYSFGMVVLEVVCGRRSKGLMEEFSLVDCVWNSYEKGSLLSSVDHTLRGEFDEEQVKRILIVGLACLHPDQMLRPRMRKVVQIFLNPDEPLMKLPESRPTELCLSLPSSSPTNTTTDFGCMRSPGARGSREDFPDEISIQYEGCRSK</sequence>
<comment type="function">
    <text evidence="22">ATP-dependent RNA helicase involved in pre-mRNA splicing. Required for the export of mRNA out of the nucleus. In addition to ssRNA and dsRNA, binds dsDNA, but not ssDNA.</text>
</comment>
<dbReference type="InterPro" id="IPR011545">
    <property type="entry name" value="DEAD/DEAH_box_helicase_dom"/>
</dbReference>
<comment type="subcellular location">
    <subcellularLocation>
        <location evidence="2">Cell membrane</location>
        <topology evidence="2">Single-pass type I membrane protein</topology>
    </subcellularLocation>
    <subcellularLocation>
        <location evidence="1">Nucleus</location>
    </subcellularLocation>
</comment>
<feature type="transmembrane region" description="Helical" evidence="27">
    <location>
        <begin position="646"/>
        <end position="667"/>
    </location>
</feature>
<feature type="domain" description="Protein kinase" evidence="28">
    <location>
        <begin position="708"/>
        <end position="981"/>
    </location>
</feature>
<evidence type="ECO:0000256" key="9">
    <source>
        <dbReference type="ARBA" id="ARBA00022729"/>
    </source>
</evidence>
<dbReference type="Pfam" id="PF00270">
    <property type="entry name" value="DEAD"/>
    <property type="match status" value="1"/>
</dbReference>
<evidence type="ECO:0000256" key="3">
    <source>
        <dbReference type="ARBA" id="ARBA00008536"/>
    </source>
</evidence>